<feature type="region of interest" description="Disordered" evidence="1">
    <location>
        <begin position="331"/>
        <end position="356"/>
    </location>
</feature>
<evidence type="ECO:0000313" key="3">
    <source>
        <dbReference type="EMBL" id="CAE7921414.1"/>
    </source>
</evidence>
<dbReference type="Gene3D" id="3.30.420.10">
    <property type="entry name" value="Ribonuclease H-like superfamily/Ribonuclease H"/>
    <property type="match status" value="1"/>
</dbReference>
<feature type="region of interest" description="Disordered" evidence="1">
    <location>
        <begin position="672"/>
        <end position="694"/>
    </location>
</feature>
<dbReference type="Gene3D" id="3.90.228.10">
    <property type="match status" value="1"/>
</dbReference>
<dbReference type="Pfam" id="PF07727">
    <property type="entry name" value="RVT_2"/>
    <property type="match status" value="1"/>
</dbReference>
<dbReference type="GO" id="GO:0015074">
    <property type="term" value="P:DNA integration"/>
    <property type="evidence" value="ECO:0007669"/>
    <property type="project" value="InterPro"/>
</dbReference>
<dbReference type="PROSITE" id="PS50994">
    <property type="entry name" value="INTEGRASE"/>
    <property type="match status" value="1"/>
</dbReference>
<feature type="region of interest" description="Disordered" evidence="1">
    <location>
        <begin position="478"/>
        <end position="518"/>
    </location>
</feature>
<dbReference type="InterPro" id="IPR012337">
    <property type="entry name" value="RNaseH-like_sf"/>
</dbReference>
<dbReference type="GO" id="GO:0003676">
    <property type="term" value="F:nucleic acid binding"/>
    <property type="evidence" value="ECO:0007669"/>
    <property type="project" value="InterPro"/>
</dbReference>
<dbReference type="EMBL" id="CAJNJA010078030">
    <property type="protein sequence ID" value="CAE7921414.1"/>
    <property type="molecule type" value="Genomic_DNA"/>
</dbReference>
<feature type="non-terminal residue" evidence="3">
    <location>
        <position position="1"/>
    </location>
</feature>
<dbReference type="SUPFAM" id="SSF56399">
    <property type="entry name" value="ADP-ribosylation"/>
    <property type="match status" value="1"/>
</dbReference>
<dbReference type="InterPro" id="IPR012317">
    <property type="entry name" value="Poly(ADP-ribose)pol_cat_dom"/>
</dbReference>
<dbReference type="GO" id="GO:0003950">
    <property type="term" value="F:NAD+ poly-ADP-ribosyltransferase activity"/>
    <property type="evidence" value="ECO:0007669"/>
    <property type="project" value="InterPro"/>
</dbReference>
<reference evidence="3" key="1">
    <citation type="submission" date="2021-02" db="EMBL/GenBank/DDBJ databases">
        <authorList>
            <person name="Dougan E. K."/>
            <person name="Rhodes N."/>
            <person name="Thang M."/>
            <person name="Chan C."/>
        </authorList>
    </citation>
    <scope>NUCLEOTIDE SEQUENCE</scope>
</reference>
<dbReference type="InterPro" id="IPR013103">
    <property type="entry name" value="RVT_2"/>
</dbReference>
<feature type="compositionally biased region" description="Basic residues" evidence="1">
    <location>
        <begin position="502"/>
        <end position="513"/>
    </location>
</feature>
<evidence type="ECO:0000259" key="2">
    <source>
        <dbReference type="PROSITE" id="PS50994"/>
    </source>
</evidence>
<organism evidence="3 4">
    <name type="scientific">Symbiodinium necroappetens</name>
    <dbReference type="NCBI Taxonomy" id="1628268"/>
    <lineage>
        <taxon>Eukaryota</taxon>
        <taxon>Sar</taxon>
        <taxon>Alveolata</taxon>
        <taxon>Dinophyceae</taxon>
        <taxon>Suessiales</taxon>
        <taxon>Symbiodiniaceae</taxon>
        <taxon>Symbiodinium</taxon>
    </lineage>
</organism>
<dbReference type="OrthoDB" id="445389at2759"/>
<feature type="region of interest" description="Disordered" evidence="1">
    <location>
        <begin position="1788"/>
        <end position="1815"/>
    </location>
</feature>
<dbReference type="Gene3D" id="1.25.40.20">
    <property type="entry name" value="Ankyrin repeat-containing domain"/>
    <property type="match status" value="1"/>
</dbReference>
<accession>A0A813BSZ3</accession>
<name>A0A813BSZ3_9DINO</name>
<feature type="compositionally biased region" description="Basic and acidic residues" evidence="1">
    <location>
        <begin position="672"/>
        <end position="681"/>
    </location>
</feature>
<feature type="region of interest" description="Disordered" evidence="1">
    <location>
        <begin position="1832"/>
        <end position="1916"/>
    </location>
</feature>
<keyword evidence="4" id="KW-1185">Reference proteome</keyword>
<proteinExistence type="predicted"/>
<protein>
    <submittedName>
        <fullName evidence="3">RE2 protein</fullName>
    </submittedName>
</protein>
<dbReference type="InterPro" id="IPR036770">
    <property type="entry name" value="Ankyrin_rpt-contain_sf"/>
</dbReference>
<dbReference type="SUPFAM" id="SSF48403">
    <property type="entry name" value="Ankyrin repeat"/>
    <property type="match status" value="1"/>
</dbReference>
<feature type="region of interest" description="Disordered" evidence="1">
    <location>
        <begin position="425"/>
        <end position="444"/>
    </location>
</feature>
<dbReference type="InterPro" id="IPR001584">
    <property type="entry name" value="Integrase_cat-core"/>
</dbReference>
<feature type="domain" description="Integrase catalytic" evidence="2">
    <location>
        <begin position="1440"/>
        <end position="1613"/>
    </location>
</feature>
<feature type="region of interest" description="Disordered" evidence="1">
    <location>
        <begin position="1343"/>
        <end position="1368"/>
    </location>
</feature>
<feature type="region of interest" description="Disordered" evidence="1">
    <location>
        <begin position="3084"/>
        <end position="3103"/>
    </location>
</feature>
<dbReference type="Proteomes" id="UP000601435">
    <property type="component" value="Unassembled WGS sequence"/>
</dbReference>
<dbReference type="SUPFAM" id="SSF53098">
    <property type="entry name" value="Ribonuclease H-like"/>
    <property type="match status" value="1"/>
</dbReference>
<dbReference type="InterPro" id="IPR036397">
    <property type="entry name" value="RNaseH_sf"/>
</dbReference>
<evidence type="ECO:0000313" key="4">
    <source>
        <dbReference type="Proteomes" id="UP000601435"/>
    </source>
</evidence>
<feature type="compositionally biased region" description="Pro residues" evidence="1">
    <location>
        <begin position="1798"/>
        <end position="1809"/>
    </location>
</feature>
<sequence length="3544" mass="389580">GFPICSRPLEPLCAAAGEGRVEDLRRFLSAEPYGVAVAARDIQGRGALEIAAAAGHLDCIVWIVEAGADAAEALDKCRDRGESLGQAAVLLAALAGWLGKLVYKSQVRSPLLSRLGPRLLPRRQKPDTFSSTLQVDRYGVPQYAGDPEAFEEYVERAWDLYHGRSGSDQTQLATAVHLRSGLTGSAYEAVRLLKHTDLMTEDAQKKPTAKGTQLLLDTLKEAIAAEQPVKVNELFLNCFYSPAVWRRPAENMQQYIVRREQDFKRLEDAISGGSVPENIRAMMLLQFGGLDAREQNNVLASVGNSYDFKKIAHAMRMQYPHASGKPVVRRDFLGSSRSAPPPNAYQRPPKGYGKGRRSTVLVAETHDEDLPEEDGTVYDETYEATEYDPGGQPEDEEELYDSWVQEADLEDPDVAEALATLAQKKGQWKGPSKGAPAGSSQAFPFKASGELSFDQRARESKRQAVQFLKSVTPCTACGQKGHWQGDEACPKKKPGKQGGSAKGKRKAAPKRGPGKTTYFVLHPDLEESDQVAQALYVSPRDSASGTDPDNDKDRVRFSNVREHCGPATEHEVYVNLRTNLCSHSSAKGGREKNYHRAANGHARSVMCKEPECDRAVIQARRRDAASLWSFLVQVALCTLWGAKARSRALFARVGQVRAEALSEREAEALDRTRRYDEEARAQRPTLGHDGGYGALHDDGSPGSVWRLVTLPSSSASPSEAPPVARIVRPELQPVRAWVYGVCLSPGVDLPRFPELAAEDQDILMPLPTEASLCGSETPFCGMTFEYVSSSPETSWYCSQIMSFALGNNPMHPEVYRLAYFLYCKLKVLRDTMVHIHGAADPREGGKRGLLPGDMVTKRTLRVPVCMDPTHPEAITAQDCEVMVQDVASEPSEREGEVSPTTWVPESFATAPEAFEERLCELGLAVHTVEKKQRFRGVGGMSQSTVTKIFPIGIKGVHGDLYSAEVEGSLPLLLSRPFMHELGAVLDLGANTVSFTGLGVMDLPLVKTAKGHIAVNLLDFDEGKLDEFDDGPPDFGHVHAIFAADSDVEQFPAPSGDGPNGLAEWMQEACAEAEERGAGQWTNEGDVSEEFGYFSSTVNGDRQVLRKASSKKSKKLLTMSASVDAHDTLNKHVLCGRSRPEHRPPYGKVWLKQVFALHAGVSVLCVALGLAIGVPLDFAAAGWNATTSDGRRQLHRDLRSEDPYLLVITPPCLSDGSWDTFSLTGPRPAALTPAKLSEVQGKIFELVNKLVKEHVGSRRHVLLELPNAGWRDHPAMKDVVAMLSSGELELLFRPGTSLLTSMVTAASVFGDSQHDGDFDKVACDAMVQQAAVEQHVFEGATAAKEAFPVEAPPDEPPGGNKRRRRPNEQKATTELLANLLVLTPRSTTMPARVLRNLHVQFGHPTNTTLQRILRRQGAKLEAIKAAEHLSCDACGESIRRRRPKPVRLPGRYEFNYHLSLDVFYAKDAEMALYAFLNIVCEATGFQVVSCLGQSQGPPSTKAVLRHFLTSWSSWAGLPSSVQVDRGKEYLAAFADYLRQYGVEQETMPLEAPWKQGRVEKAGGLWKEVFKKAVHEMQLVGLDDVILATTIVTQCRNSFPRTSGYAPNQWVLGRPQIRLPGSLLQDSEREKLEVLEGAESPDSAMARSLGIREAARVAQVRMDTDGRVRRALLHQSTPTRGPFPVGSYVYFYRAQAPPGASRLYRWHGPARVIGVELRNHRRAEDPELPTDGGQPHSYWLRYGAAVVLVTGEQLRFASEDELLAAHAIPQEALEPPYARGARNYVDLRNQAMGGDAPAPSGEPSPLPPPGSAPVLLPGTNLPVVRSLLPPVPEVQDDGGLLDELGATVPRDSQQDQRTGGATASDMEGAQDQTSAGATVHRDSEQDQRTGGALPFSSTAVIRRPSVHEPEPQPIVTTPMVTPTVDVPIAPSDPVFGEPQVPILAPSPSGAPMTMGYAPVRPERGPAERPYFTEDIPHEWYCPTLPEHVREYNLKKFAEALGDEQDESDFETDGCYDVPADAFLTGKAVRSEIKLKDLSQEDRAKFDEAMAKEWSSWQKFGAVETLTPQQIAALPPNTKIVGTRWVHTDKNQKPRLLAGHISKKTGKSKSQLEKEYPFMPKSRLVVQGCQEEDPGSIRSDSPTASLLAFNLLCAIAVMQKWVIAASDASTAYLQSQGINRLLILRPPRPPPPGVSPSDLFRAKGSIYGTKDAGRSWWKKLFRALRRQGWVMSKVEAALFFLFDAGTLVGICLSHVDDLLSAGEGEKYEGTLTKLETELHLKVQRGMFRFCGKNLEQKGQDIEVDQFDAIEGVDYLLLEKGRRKQPNFPLSEEEKSQFRGLIGQMGWIVRQSRPDLMVNVSMAAQTLGHPCVKDVVDLNKAVKMMKETADAKWCFRGSSLSLKECQVACFADSSWANLDGLKSQCGYVVCLTSSAILEGGLTPILILETYSGTIKRVCRSTLAAEANGFLTGVESAEYVRDLLLEITNPGVRLVDLDRHYLKRRILAFTDAKSLEATLNRDTGQPQDKRVRILVAQIKEILGENLYDDESSSAYAVWVDTSQMLADVLTKIGCEREPILEAMRTGQWRLEPYEEARLRKMAIRAGRAARKAKQKTGVKEPALQRSPDQAALRALLAGLAPQERHAAEAMAAARRRGVMAKDDLLEAMEEAATDVPDSPQRPELPGALGAVAKATEVQTEAERSAPKATPKLGVLYEVVYDAIWIRREPNAKGDKLTKRVKNDRLRVLGLDDTQNWGKVHVNVREGELEGWVMLQHEELGELIRTCADDDDEGGLLKPASLDTMLEFSDRNMEDFAKGGGHIDATKPADEWMLDKLAENIKAVFPVHSFDRDAFRPVEQPAMFRTITAPQPSRHLFYPPARSLSAGAKSAQPSQPVSLDQASYSSEEVIEGLSACLGPDLAGLRPRIEAWAEEQGAAFLEELIQHAPEMCVSLGLSQEEASRLFARYREVATILNVKAAEKAPIKELAKVKPCTSRAAVHAAAASIPCVRCAKQEAVLQAVTIASQHEGWGRKWNECQYSCVSCQLPILREAHVNCCKTCKLFWHQDCAKAKQLYTAARRAFAVKAKNKKASPVPPMPAPVPAQEPARSTRSSAVLPRASTVQPPTGVPAVPSKVFAYAPLVRTVTMPGTKVEIGAATQRARKAYIPLQAWNFRVPPRKIQTAAPTRLSEPPLTATEELVENTDGLPGRVERRADLATRKGKYRAARREGFDREIQTLIRRRPPQAWELQHPFAKEMEEDKALASVAAQGSKRNESKGFQRLQEDFLRTHGHQIKEQLSSVFEGPISIKHAEVGRPAQERFMDAMSEGYPLRPVFHGSQAENYESICSRGLLIPGRGNELKVVNGSVHGRGIYTADLQNPRLSAGFCTDPKMLVCGVLDDSRHLAASRTLGIHQLKAESQAIKHVGDAIVVFDESRVVPLFQASASAFQHRRCSAPLPTSVGHSQVLGNWAPNPAAASYNPNQDLIHNGIITAGTDKVFHVRTRQMAYLPPTPLSSSDATQRKRIYERKVRDQRIKVLREMKVEQAEAQ</sequence>
<dbReference type="Pfam" id="PF00644">
    <property type="entry name" value="PARP"/>
    <property type="match status" value="1"/>
</dbReference>
<gene>
    <name evidence="3" type="primary">RE2</name>
    <name evidence="3" type="ORF">SNEC2469_LOCUS31768</name>
</gene>
<comment type="caution">
    <text evidence="3">The sequence shown here is derived from an EMBL/GenBank/DDBJ whole genome shotgun (WGS) entry which is preliminary data.</text>
</comment>
<evidence type="ECO:0000256" key="1">
    <source>
        <dbReference type="SAM" id="MobiDB-lite"/>
    </source>
</evidence>
<feature type="compositionally biased region" description="Pro residues" evidence="1">
    <location>
        <begin position="3088"/>
        <end position="3098"/>
    </location>
</feature>